<dbReference type="CDD" id="cd12797">
    <property type="entry name" value="M23_peptidase"/>
    <property type="match status" value="1"/>
</dbReference>
<dbReference type="Gene3D" id="2.70.70.10">
    <property type="entry name" value="Glucose Permease (Domain IIA)"/>
    <property type="match status" value="1"/>
</dbReference>
<evidence type="ECO:0000256" key="3">
    <source>
        <dbReference type="ARBA" id="ARBA00022670"/>
    </source>
</evidence>
<dbReference type="GO" id="GO:0004222">
    <property type="term" value="F:metalloendopeptidase activity"/>
    <property type="evidence" value="ECO:0007669"/>
    <property type="project" value="TreeGrafter"/>
</dbReference>
<evidence type="ECO:0000256" key="7">
    <source>
        <dbReference type="ARBA" id="ARBA00023049"/>
    </source>
</evidence>
<keyword evidence="8" id="KW-1133">Transmembrane helix</keyword>
<dbReference type="InterPro" id="IPR050570">
    <property type="entry name" value="Cell_wall_metabolism_enzyme"/>
</dbReference>
<keyword evidence="6" id="KW-0862">Zinc</keyword>
<evidence type="ECO:0000256" key="2">
    <source>
        <dbReference type="ARBA" id="ARBA00004196"/>
    </source>
</evidence>
<organism evidence="11 12">
    <name type="scientific">Acidihalobacter aeolianus</name>
    <dbReference type="NCBI Taxonomy" id="2792603"/>
    <lineage>
        <taxon>Bacteria</taxon>
        <taxon>Pseudomonadati</taxon>
        <taxon>Pseudomonadota</taxon>
        <taxon>Gammaproteobacteria</taxon>
        <taxon>Chromatiales</taxon>
        <taxon>Ectothiorhodospiraceae</taxon>
        <taxon>Acidihalobacter</taxon>
    </lineage>
</organism>
<dbReference type="GO" id="GO:0006508">
    <property type="term" value="P:proteolysis"/>
    <property type="evidence" value="ECO:0007669"/>
    <property type="project" value="UniProtKB-KW"/>
</dbReference>
<gene>
    <name evidence="11" type="ORF">BJI67_12315</name>
</gene>
<keyword evidence="3" id="KW-0645">Protease</keyword>
<comment type="cofactor">
    <cofactor evidence="1">
        <name>Zn(2+)</name>
        <dbReference type="ChEBI" id="CHEBI:29105"/>
    </cofactor>
</comment>
<dbReference type="InterPro" id="IPR016047">
    <property type="entry name" value="M23ase_b-sheet_dom"/>
</dbReference>
<evidence type="ECO:0000256" key="4">
    <source>
        <dbReference type="ARBA" id="ARBA00022723"/>
    </source>
</evidence>
<name>A0A1D8K9U0_9GAMM</name>
<keyword evidence="8" id="KW-0472">Membrane</keyword>
<dbReference type="Proteomes" id="UP000095342">
    <property type="component" value="Chromosome"/>
</dbReference>
<dbReference type="GO" id="GO:0030313">
    <property type="term" value="C:cell envelope"/>
    <property type="evidence" value="ECO:0007669"/>
    <property type="project" value="UniProtKB-SubCell"/>
</dbReference>
<evidence type="ECO:0000313" key="12">
    <source>
        <dbReference type="Proteomes" id="UP000095342"/>
    </source>
</evidence>
<dbReference type="EMBL" id="CP017448">
    <property type="protein sequence ID" value="AOV17730.1"/>
    <property type="molecule type" value="Genomic_DNA"/>
</dbReference>
<sequence length="462" mass="51431">MRGQDFKYLVDRRKPRRRRYLRYTLLVATICMVAIAIATATHSDASIGNKLTHSNKAVDHIEKPKATARHYIPLALPPNSDTQKPAQPRAHTEGKLKTIALDVRRGDTLTSLLAQVGMGDATSLLIKADTADERLSRLRPGQKIEIAIKHGTLQRLDMPSGDTTFTRFLRNGNAYRPYTIERHYEHRLTQVHGVIRESLFIDGQKAGLSNAQIMEMAEIFGWDIDFAQDLRPGDRFTVVLEALYNASGEKAGEGHIQAAEFTTQGRRHVAIRYRRNGHADYYSPDGHNNLRKAFLRTPVAFTRISSRFGMRKHPILNRIRAHKGVDYAAPIGTPVRASGDGKAVFIGWKGGYGRVVVLRHGQHYSTVYGHLSRFAHGLKAGTHVRQGQVIAYVGRSGLATGPHLHYEFRVDGVHRNPLTVVLPAAQPLPTSDLSDFQARAQPLVAMLTTYRNTAIAMNGPTP</sequence>
<evidence type="ECO:0000259" key="9">
    <source>
        <dbReference type="Pfam" id="PF01551"/>
    </source>
</evidence>
<keyword evidence="5" id="KW-0378">Hydrolase</keyword>
<dbReference type="KEGG" id="aaeo:BJI67_12315"/>
<keyword evidence="7" id="KW-0482">Metalloprotease</keyword>
<feature type="transmembrane region" description="Helical" evidence="8">
    <location>
        <begin position="20"/>
        <end position="40"/>
    </location>
</feature>
<proteinExistence type="predicted"/>
<comment type="subcellular location">
    <subcellularLocation>
        <location evidence="2">Cell envelope</location>
    </subcellularLocation>
</comment>
<dbReference type="PANTHER" id="PTHR21666:SF288">
    <property type="entry name" value="CELL DIVISION PROTEIN YTFB"/>
    <property type="match status" value="1"/>
</dbReference>
<evidence type="ECO:0000256" key="5">
    <source>
        <dbReference type="ARBA" id="ARBA00022801"/>
    </source>
</evidence>
<accession>A0A1D8K9U0</accession>
<dbReference type="AlphaFoldDB" id="A0A1D8K9U0"/>
<dbReference type="SUPFAM" id="SSF51261">
    <property type="entry name" value="Duplicated hybrid motif"/>
    <property type="match status" value="1"/>
</dbReference>
<dbReference type="Pfam" id="PF19425">
    <property type="entry name" value="Csd3_N2"/>
    <property type="match status" value="1"/>
</dbReference>
<reference evidence="11 12" key="1">
    <citation type="submission" date="2016-09" db="EMBL/GenBank/DDBJ databases">
        <title>Acidihalobacter prosperus V6 (DSM14174).</title>
        <authorList>
            <person name="Khaleque H.N."/>
            <person name="Ramsay J.P."/>
            <person name="Murphy R.J.T."/>
            <person name="Kaksonen A.H."/>
            <person name="Boxall N.J."/>
            <person name="Watkin E.L.J."/>
        </authorList>
    </citation>
    <scope>NUCLEOTIDE SEQUENCE [LARGE SCALE GENOMIC DNA]</scope>
    <source>
        <strain evidence="11 12">V6</strain>
    </source>
</reference>
<dbReference type="RefSeq" id="WP_070073268.1">
    <property type="nucleotide sequence ID" value="NZ_CP017448.1"/>
</dbReference>
<dbReference type="PANTHER" id="PTHR21666">
    <property type="entry name" value="PEPTIDASE-RELATED"/>
    <property type="match status" value="1"/>
</dbReference>
<evidence type="ECO:0000256" key="8">
    <source>
        <dbReference type="SAM" id="Phobius"/>
    </source>
</evidence>
<dbReference type="InterPro" id="IPR045834">
    <property type="entry name" value="Csd3_N2"/>
</dbReference>
<evidence type="ECO:0000256" key="1">
    <source>
        <dbReference type="ARBA" id="ARBA00001947"/>
    </source>
</evidence>
<evidence type="ECO:0000256" key="6">
    <source>
        <dbReference type="ARBA" id="ARBA00022833"/>
    </source>
</evidence>
<evidence type="ECO:0000313" key="11">
    <source>
        <dbReference type="EMBL" id="AOV17730.1"/>
    </source>
</evidence>
<dbReference type="Gene3D" id="3.10.450.350">
    <property type="match status" value="2"/>
</dbReference>
<dbReference type="Pfam" id="PF01551">
    <property type="entry name" value="Peptidase_M23"/>
    <property type="match status" value="1"/>
</dbReference>
<dbReference type="InterPro" id="IPR011055">
    <property type="entry name" value="Dup_hybrid_motif"/>
</dbReference>
<keyword evidence="8" id="KW-0812">Transmembrane</keyword>
<keyword evidence="12" id="KW-1185">Reference proteome</keyword>
<feature type="domain" description="Csd3-like second N-terminal" evidence="10">
    <location>
        <begin position="189"/>
        <end position="308"/>
    </location>
</feature>
<evidence type="ECO:0000259" key="10">
    <source>
        <dbReference type="Pfam" id="PF19425"/>
    </source>
</evidence>
<dbReference type="FunFam" id="2.70.70.10:FF:000002">
    <property type="entry name" value="Murein DD-endopeptidase MepM"/>
    <property type="match status" value="1"/>
</dbReference>
<dbReference type="GO" id="GO:0046872">
    <property type="term" value="F:metal ion binding"/>
    <property type="evidence" value="ECO:0007669"/>
    <property type="project" value="UniProtKB-KW"/>
</dbReference>
<keyword evidence="4" id="KW-0479">Metal-binding</keyword>
<feature type="domain" description="M23ase beta-sheet core" evidence="9">
    <location>
        <begin position="321"/>
        <end position="417"/>
    </location>
</feature>
<protein>
    <submittedName>
        <fullName evidence="11">Uncharacterized protein</fullName>
    </submittedName>
</protein>